<evidence type="ECO:0000313" key="2">
    <source>
        <dbReference type="EMBL" id="KAK9927808.1"/>
    </source>
</evidence>
<dbReference type="EMBL" id="JBEDUW010000005">
    <property type="protein sequence ID" value="KAK9927808.1"/>
    <property type="molecule type" value="Genomic_DNA"/>
</dbReference>
<dbReference type="AlphaFoldDB" id="A0AAW1WVV7"/>
<keyword evidence="3" id="KW-1185">Reference proteome</keyword>
<feature type="domain" description="GAG-pre-integrase" evidence="1">
    <location>
        <begin position="96"/>
        <end position="146"/>
    </location>
</feature>
<evidence type="ECO:0000313" key="3">
    <source>
        <dbReference type="Proteomes" id="UP001457282"/>
    </source>
</evidence>
<accession>A0AAW1WVV7</accession>
<proteinExistence type="predicted"/>
<protein>
    <recommendedName>
        <fullName evidence="1">GAG-pre-integrase domain-containing protein</fullName>
    </recommendedName>
</protein>
<sequence>MSSGELECLADCGTTHTILRHRQLFSNLTPTYFSVTTMAGPSNLVQGRGPAQFLLPNDTIIDVTHALYAPREFLCITSNDCGRKRILEKFMCISSGLYSTTIRAIESNNVIRDDLFDSDTYWLWHDRLGHPGREMMIRILKTSHGHPFFRANQSMNRETFREDKTAMKRGKFAAVRRLSTGRCQNADRSTNVL</sequence>
<dbReference type="Pfam" id="PF13976">
    <property type="entry name" value="gag_pre-integrs"/>
    <property type="match status" value="1"/>
</dbReference>
<reference evidence="2 3" key="1">
    <citation type="journal article" date="2023" name="G3 (Bethesda)">
        <title>A chromosome-length genome assembly and annotation of blackberry (Rubus argutus, cv. 'Hillquist').</title>
        <authorList>
            <person name="Bruna T."/>
            <person name="Aryal R."/>
            <person name="Dudchenko O."/>
            <person name="Sargent D.J."/>
            <person name="Mead D."/>
            <person name="Buti M."/>
            <person name="Cavallini A."/>
            <person name="Hytonen T."/>
            <person name="Andres J."/>
            <person name="Pham M."/>
            <person name="Weisz D."/>
            <person name="Mascagni F."/>
            <person name="Usai G."/>
            <person name="Natali L."/>
            <person name="Bassil N."/>
            <person name="Fernandez G.E."/>
            <person name="Lomsadze A."/>
            <person name="Armour M."/>
            <person name="Olukolu B."/>
            <person name="Poorten T."/>
            <person name="Britton C."/>
            <person name="Davik J."/>
            <person name="Ashrafi H."/>
            <person name="Aiden E.L."/>
            <person name="Borodovsky M."/>
            <person name="Worthington M."/>
        </authorList>
    </citation>
    <scope>NUCLEOTIDE SEQUENCE [LARGE SCALE GENOMIC DNA]</scope>
    <source>
        <strain evidence="2">PI 553951</strain>
    </source>
</reference>
<gene>
    <name evidence="2" type="ORF">M0R45_024974</name>
</gene>
<evidence type="ECO:0000259" key="1">
    <source>
        <dbReference type="Pfam" id="PF13976"/>
    </source>
</evidence>
<comment type="caution">
    <text evidence="2">The sequence shown here is derived from an EMBL/GenBank/DDBJ whole genome shotgun (WGS) entry which is preliminary data.</text>
</comment>
<dbReference type="InterPro" id="IPR025724">
    <property type="entry name" value="GAG-pre-integrase_dom"/>
</dbReference>
<dbReference type="Proteomes" id="UP001457282">
    <property type="component" value="Unassembled WGS sequence"/>
</dbReference>
<organism evidence="2 3">
    <name type="scientific">Rubus argutus</name>
    <name type="common">Southern blackberry</name>
    <dbReference type="NCBI Taxonomy" id="59490"/>
    <lineage>
        <taxon>Eukaryota</taxon>
        <taxon>Viridiplantae</taxon>
        <taxon>Streptophyta</taxon>
        <taxon>Embryophyta</taxon>
        <taxon>Tracheophyta</taxon>
        <taxon>Spermatophyta</taxon>
        <taxon>Magnoliopsida</taxon>
        <taxon>eudicotyledons</taxon>
        <taxon>Gunneridae</taxon>
        <taxon>Pentapetalae</taxon>
        <taxon>rosids</taxon>
        <taxon>fabids</taxon>
        <taxon>Rosales</taxon>
        <taxon>Rosaceae</taxon>
        <taxon>Rosoideae</taxon>
        <taxon>Rosoideae incertae sedis</taxon>
        <taxon>Rubus</taxon>
    </lineage>
</organism>
<name>A0AAW1WVV7_RUBAR</name>